<dbReference type="AlphaFoldDB" id="A0A2H3CQ21"/>
<keyword evidence="2" id="KW-1185">Reference proteome</keyword>
<reference evidence="2" key="1">
    <citation type="journal article" date="2017" name="Nat. Ecol. Evol.">
        <title>Genome expansion and lineage-specific genetic innovations in the forest pathogenic fungi Armillaria.</title>
        <authorList>
            <person name="Sipos G."/>
            <person name="Prasanna A.N."/>
            <person name="Walter M.C."/>
            <person name="O'Connor E."/>
            <person name="Balint B."/>
            <person name="Krizsan K."/>
            <person name="Kiss B."/>
            <person name="Hess J."/>
            <person name="Varga T."/>
            <person name="Slot J."/>
            <person name="Riley R."/>
            <person name="Boka B."/>
            <person name="Rigling D."/>
            <person name="Barry K."/>
            <person name="Lee J."/>
            <person name="Mihaltcheva S."/>
            <person name="LaButti K."/>
            <person name="Lipzen A."/>
            <person name="Waldron R."/>
            <person name="Moloney N.M."/>
            <person name="Sperisen C."/>
            <person name="Kredics L."/>
            <person name="Vagvoelgyi C."/>
            <person name="Patrignani A."/>
            <person name="Fitzpatrick D."/>
            <person name="Nagy I."/>
            <person name="Doyle S."/>
            <person name="Anderson J.B."/>
            <person name="Grigoriev I.V."/>
            <person name="Gueldener U."/>
            <person name="Muensterkoetter M."/>
            <person name="Nagy L.G."/>
        </authorList>
    </citation>
    <scope>NUCLEOTIDE SEQUENCE [LARGE SCALE GENOMIC DNA]</scope>
    <source>
        <strain evidence="2">Ar21-2</strain>
    </source>
</reference>
<evidence type="ECO:0000313" key="1">
    <source>
        <dbReference type="EMBL" id="PBK85169.1"/>
    </source>
</evidence>
<proteinExistence type="predicted"/>
<organism evidence="1 2">
    <name type="scientific">Armillaria gallica</name>
    <name type="common">Bulbous honey fungus</name>
    <name type="synonym">Armillaria bulbosa</name>
    <dbReference type="NCBI Taxonomy" id="47427"/>
    <lineage>
        <taxon>Eukaryota</taxon>
        <taxon>Fungi</taxon>
        <taxon>Dikarya</taxon>
        <taxon>Basidiomycota</taxon>
        <taxon>Agaricomycotina</taxon>
        <taxon>Agaricomycetes</taxon>
        <taxon>Agaricomycetidae</taxon>
        <taxon>Agaricales</taxon>
        <taxon>Marasmiineae</taxon>
        <taxon>Physalacriaceae</taxon>
        <taxon>Armillaria</taxon>
    </lineage>
</organism>
<evidence type="ECO:0000313" key="2">
    <source>
        <dbReference type="Proteomes" id="UP000217790"/>
    </source>
</evidence>
<dbReference type="OrthoDB" id="10577922at2759"/>
<gene>
    <name evidence="1" type="ORF">ARMGADRAFT_1036647</name>
</gene>
<dbReference type="Proteomes" id="UP000217790">
    <property type="component" value="Unassembled WGS sequence"/>
</dbReference>
<dbReference type="InParanoid" id="A0A2H3CQ21"/>
<protein>
    <submittedName>
        <fullName evidence="1">Uncharacterized protein</fullName>
    </submittedName>
</protein>
<name>A0A2H3CQ21_ARMGA</name>
<dbReference type="EMBL" id="KZ293693">
    <property type="protein sequence ID" value="PBK85169.1"/>
    <property type="molecule type" value="Genomic_DNA"/>
</dbReference>
<accession>A0A2H3CQ21</accession>
<sequence length="165" mass="18655">MSIFEQEVERGSLLAERRETRMAVESESRTCSQFLGAESPPRACFYSSSSFSSGLFPRSNVILNGLDYKLQDGHLKIPRQPFSPPQLAPVYSARTLGFTPSWQLHDIFDGFYHQQLQGSTLLPFTATFPLRFYQPSYLSRSKSVQKNVQNESAGVRNGVYVYARA</sequence>